<dbReference type="InterPro" id="IPR019734">
    <property type="entry name" value="TPR_rpt"/>
</dbReference>
<evidence type="ECO:0000313" key="4">
    <source>
        <dbReference type="Proteomes" id="UP000003571"/>
    </source>
</evidence>
<feature type="signal peptide" evidence="2">
    <location>
        <begin position="1"/>
        <end position="30"/>
    </location>
</feature>
<name>H7ENQ9_9SPIR</name>
<evidence type="ECO:0000256" key="1">
    <source>
        <dbReference type="PROSITE-ProRule" id="PRU00339"/>
    </source>
</evidence>
<sequence>MSRILNVVFTKGAAVVLSAAFLSASLCGCAKSNRTIQRMQRLEENVSSPTTEAELKDAIKKYQDRVADIQLANAQVGIWYKMLAVRYLDAKMYGEALKNFQAALNYYPANQNLFYWTGVCASFMASAALDFDATGSSAEHDNYLKLAESSFLRALSLDPRHAKALYSIGVLYVWDMHKFDKAIPYLETLLQIQTKDTDAMMVLAAAYFGNMDYDKAVGMYDRIIATTKLEQKKNEALANKKIVMEKAYGK</sequence>
<dbReference type="STRING" id="907348.TresaDRAFT_0015"/>
<dbReference type="GO" id="GO:0045892">
    <property type="term" value="P:negative regulation of DNA-templated transcription"/>
    <property type="evidence" value="ECO:0007669"/>
    <property type="project" value="InterPro"/>
</dbReference>
<accession>H7ENQ9</accession>
<feature type="chain" id="PRO_5003608879" evidence="2">
    <location>
        <begin position="31"/>
        <end position="250"/>
    </location>
</feature>
<comment type="caution">
    <text evidence="3">The sequence shown here is derived from an EMBL/GenBank/DDBJ whole genome shotgun (WGS) entry which is preliminary data.</text>
</comment>
<dbReference type="PROSITE" id="PS51257">
    <property type="entry name" value="PROKAR_LIPOPROTEIN"/>
    <property type="match status" value="1"/>
</dbReference>
<protein>
    <submittedName>
        <fullName evidence="3">TPR domain-containing protein</fullName>
    </submittedName>
</protein>
<dbReference type="eggNOG" id="COG0457">
    <property type="taxonomic scope" value="Bacteria"/>
</dbReference>
<keyword evidence="2" id="KW-0732">Signal</keyword>
<dbReference type="PANTHER" id="PTHR44749">
    <property type="entry name" value="SUPPRESSOR OF RPS4-RLD 1"/>
    <property type="match status" value="1"/>
</dbReference>
<reference evidence="3 4" key="1">
    <citation type="submission" date="2011-09" db="EMBL/GenBank/DDBJ databases">
        <title>The draft genome of Treponema saccharophilum DSM 2985.</title>
        <authorList>
            <consortium name="US DOE Joint Genome Institute (JGI-PGF)"/>
            <person name="Lucas S."/>
            <person name="Copeland A."/>
            <person name="Lapidus A."/>
            <person name="Glavina del Rio T."/>
            <person name="Dalin E."/>
            <person name="Tice H."/>
            <person name="Bruce D."/>
            <person name="Goodwin L."/>
            <person name="Pitluck S."/>
            <person name="Peters L."/>
            <person name="Kyrpides N."/>
            <person name="Mavromatis K."/>
            <person name="Ivanova N."/>
            <person name="Markowitz V."/>
            <person name="Cheng J.-F."/>
            <person name="Hugenholtz P."/>
            <person name="Woyke T."/>
            <person name="Wu D."/>
            <person name="Gronow S."/>
            <person name="Wellnitz S."/>
            <person name="Brambilla E."/>
            <person name="Klenk H.-P."/>
            <person name="Eisen J.A."/>
        </authorList>
    </citation>
    <scope>NUCLEOTIDE SEQUENCE [LARGE SCALE GENOMIC DNA]</scope>
    <source>
        <strain evidence="3 4">DSM 2985</strain>
    </source>
</reference>
<dbReference type="AlphaFoldDB" id="H7ENQ9"/>
<gene>
    <name evidence="3" type="ORF">TresaDRAFT_0015</name>
</gene>
<organism evidence="3 4">
    <name type="scientific">Treponema saccharophilum DSM 2985</name>
    <dbReference type="NCBI Taxonomy" id="907348"/>
    <lineage>
        <taxon>Bacteria</taxon>
        <taxon>Pseudomonadati</taxon>
        <taxon>Spirochaetota</taxon>
        <taxon>Spirochaetia</taxon>
        <taxon>Spirochaetales</taxon>
        <taxon>Treponemataceae</taxon>
        <taxon>Treponema</taxon>
    </lineage>
</organism>
<dbReference type="PROSITE" id="PS50005">
    <property type="entry name" value="TPR"/>
    <property type="match status" value="1"/>
</dbReference>
<evidence type="ECO:0000313" key="3">
    <source>
        <dbReference type="EMBL" id="EIC00542.1"/>
    </source>
</evidence>
<dbReference type="Proteomes" id="UP000003571">
    <property type="component" value="Unassembled WGS sequence"/>
</dbReference>
<evidence type="ECO:0000256" key="2">
    <source>
        <dbReference type="SAM" id="SignalP"/>
    </source>
</evidence>
<dbReference type="SMART" id="SM00028">
    <property type="entry name" value="TPR"/>
    <property type="match status" value="3"/>
</dbReference>
<feature type="repeat" description="TPR" evidence="1">
    <location>
        <begin position="77"/>
        <end position="110"/>
    </location>
</feature>
<dbReference type="EMBL" id="AGRW01000054">
    <property type="protein sequence ID" value="EIC00542.1"/>
    <property type="molecule type" value="Genomic_DNA"/>
</dbReference>
<proteinExistence type="predicted"/>
<dbReference type="InterPro" id="IPR011990">
    <property type="entry name" value="TPR-like_helical_dom_sf"/>
</dbReference>
<keyword evidence="1" id="KW-0802">TPR repeat</keyword>
<dbReference type="OrthoDB" id="362878at2"/>
<dbReference type="RefSeq" id="WP_002706182.1">
    <property type="nucleotide sequence ID" value="NZ_AGRW01000054.1"/>
</dbReference>
<dbReference type="Pfam" id="PF14559">
    <property type="entry name" value="TPR_19"/>
    <property type="match status" value="1"/>
</dbReference>
<dbReference type="InterPro" id="IPR044650">
    <property type="entry name" value="SRFR1-like"/>
</dbReference>
<keyword evidence="4" id="KW-1185">Reference proteome</keyword>
<dbReference type="PATRIC" id="fig|907348.3.peg.2588"/>
<dbReference type="Gene3D" id="1.25.40.10">
    <property type="entry name" value="Tetratricopeptide repeat domain"/>
    <property type="match status" value="1"/>
</dbReference>
<dbReference type="PANTHER" id="PTHR44749:SF1">
    <property type="entry name" value="TETRATRICOPEPTIDE-LIKE HELICAL DOMAIN-CONTAINING PROTEIN"/>
    <property type="match status" value="1"/>
</dbReference>
<dbReference type="SUPFAM" id="SSF48452">
    <property type="entry name" value="TPR-like"/>
    <property type="match status" value="1"/>
</dbReference>